<comment type="caution">
    <text evidence="1">The sequence shown here is derived from an EMBL/GenBank/DDBJ whole genome shotgun (WGS) entry which is preliminary data.</text>
</comment>
<sequence length="65" mass="6697">MDSDGARRPLETPSIGAWLPRLTKEGVAPSARPCLLLSGASCVALRPSRIPPTSSMAGIAPLSLV</sequence>
<name>A0A5B7FUH6_PORTR</name>
<dbReference type="AlphaFoldDB" id="A0A5B7FUH6"/>
<protein>
    <submittedName>
        <fullName evidence="1">Uncharacterized protein</fullName>
    </submittedName>
</protein>
<proteinExistence type="predicted"/>
<organism evidence="1 2">
    <name type="scientific">Portunus trituberculatus</name>
    <name type="common">Swimming crab</name>
    <name type="synonym">Neptunus trituberculatus</name>
    <dbReference type="NCBI Taxonomy" id="210409"/>
    <lineage>
        <taxon>Eukaryota</taxon>
        <taxon>Metazoa</taxon>
        <taxon>Ecdysozoa</taxon>
        <taxon>Arthropoda</taxon>
        <taxon>Crustacea</taxon>
        <taxon>Multicrustacea</taxon>
        <taxon>Malacostraca</taxon>
        <taxon>Eumalacostraca</taxon>
        <taxon>Eucarida</taxon>
        <taxon>Decapoda</taxon>
        <taxon>Pleocyemata</taxon>
        <taxon>Brachyura</taxon>
        <taxon>Eubrachyura</taxon>
        <taxon>Portunoidea</taxon>
        <taxon>Portunidae</taxon>
        <taxon>Portuninae</taxon>
        <taxon>Portunus</taxon>
    </lineage>
</organism>
<evidence type="ECO:0000313" key="2">
    <source>
        <dbReference type="Proteomes" id="UP000324222"/>
    </source>
</evidence>
<dbReference type="EMBL" id="VSRR010008027">
    <property type="protein sequence ID" value="MPC47964.1"/>
    <property type="molecule type" value="Genomic_DNA"/>
</dbReference>
<dbReference type="Proteomes" id="UP000324222">
    <property type="component" value="Unassembled WGS sequence"/>
</dbReference>
<keyword evidence="2" id="KW-1185">Reference proteome</keyword>
<accession>A0A5B7FUH6</accession>
<reference evidence="1 2" key="1">
    <citation type="submission" date="2019-05" db="EMBL/GenBank/DDBJ databases">
        <title>Another draft genome of Portunus trituberculatus and its Hox gene families provides insights of decapod evolution.</title>
        <authorList>
            <person name="Jeong J.-H."/>
            <person name="Song I."/>
            <person name="Kim S."/>
            <person name="Choi T."/>
            <person name="Kim D."/>
            <person name="Ryu S."/>
            <person name="Kim W."/>
        </authorList>
    </citation>
    <scope>NUCLEOTIDE SEQUENCE [LARGE SCALE GENOMIC DNA]</scope>
    <source>
        <tissue evidence="1">Muscle</tissue>
    </source>
</reference>
<evidence type="ECO:0000313" key="1">
    <source>
        <dbReference type="EMBL" id="MPC47964.1"/>
    </source>
</evidence>
<gene>
    <name evidence="1" type="ORF">E2C01_041726</name>
</gene>